<organism evidence="3 4">
    <name type="scientific">Kwoniella heveanensis BCC8398</name>
    <dbReference type="NCBI Taxonomy" id="1296120"/>
    <lineage>
        <taxon>Eukaryota</taxon>
        <taxon>Fungi</taxon>
        <taxon>Dikarya</taxon>
        <taxon>Basidiomycota</taxon>
        <taxon>Agaricomycotina</taxon>
        <taxon>Tremellomycetes</taxon>
        <taxon>Tremellales</taxon>
        <taxon>Cryptococcaceae</taxon>
        <taxon>Kwoniella</taxon>
    </lineage>
</organism>
<reference evidence="3 4" key="1">
    <citation type="submission" date="2013-07" db="EMBL/GenBank/DDBJ databases">
        <title>The Genome Sequence of Cryptococcus heveanensis BCC8398.</title>
        <authorList>
            <consortium name="The Broad Institute Genome Sequencing Platform"/>
            <person name="Cuomo C."/>
            <person name="Litvintseva A."/>
            <person name="Chen Y."/>
            <person name="Heitman J."/>
            <person name="Sun S."/>
            <person name="Springer D."/>
            <person name="Dromer F."/>
            <person name="Young S.K."/>
            <person name="Zeng Q."/>
            <person name="Gargeya S."/>
            <person name="Fitzgerald M."/>
            <person name="Abouelleil A."/>
            <person name="Alvarado L."/>
            <person name="Berlin A.M."/>
            <person name="Chapman S.B."/>
            <person name="Dewar J."/>
            <person name="Goldberg J."/>
            <person name="Griggs A."/>
            <person name="Gujja S."/>
            <person name="Hansen M."/>
            <person name="Howarth C."/>
            <person name="Imamovic A."/>
            <person name="Larimer J."/>
            <person name="McCowan C."/>
            <person name="Murphy C."/>
            <person name="Pearson M."/>
            <person name="Priest M."/>
            <person name="Roberts A."/>
            <person name="Saif S."/>
            <person name="Shea T."/>
            <person name="Sykes S."/>
            <person name="Wortman J."/>
            <person name="Nusbaum C."/>
            <person name="Birren B."/>
        </authorList>
    </citation>
    <scope>NUCLEOTIDE SEQUENCE [LARGE SCALE GENOMIC DNA]</scope>
    <source>
        <strain evidence="3 4">BCC8398</strain>
    </source>
</reference>
<dbReference type="Pfam" id="PF01106">
    <property type="entry name" value="NifU"/>
    <property type="match status" value="1"/>
</dbReference>
<dbReference type="PANTHER" id="PTHR11178:SF1">
    <property type="entry name" value="NFU1 IRON-SULFUR CLUSTER SCAFFOLD HOMOLOG, MITOCHONDRIAL"/>
    <property type="match status" value="1"/>
</dbReference>
<name>A0A1B9GKE8_9TREE</name>
<proteinExistence type="inferred from homology"/>
<dbReference type="Gene3D" id="3.30.1370.70">
    <property type="entry name" value="Scaffold protein Nfu/NifU, N-terminal domain"/>
    <property type="match status" value="1"/>
</dbReference>
<evidence type="ECO:0000313" key="3">
    <source>
        <dbReference type="EMBL" id="OCF31529.1"/>
    </source>
</evidence>
<dbReference type="InterPro" id="IPR001075">
    <property type="entry name" value="NIF_FeS_clus_asmbl_NifU_C"/>
</dbReference>
<comment type="similarity">
    <text evidence="1">Belongs to the NifU family.</text>
</comment>
<dbReference type="EMBL" id="KV700133">
    <property type="protein sequence ID" value="OCF31529.1"/>
    <property type="molecule type" value="Genomic_DNA"/>
</dbReference>
<accession>A0A1B9GKE8</accession>
<dbReference type="STRING" id="1296120.A0A1B9GKE8"/>
<dbReference type="Proteomes" id="UP000092666">
    <property type="component" value="Unassembled WGS sequence"/>
</dbReference>
<dbReference type="GO" id="GO:0005739">
    <property type="term" value="C:mitochondrion"/>
    <property type="evidence" value="ECO:0007669"/>
    <property type="project" value="TreeGrafter"/>
</dbReference>
<dbReference type="PANTHER" id="PTHR11178">
    <property type="entry name" value="IRON-SULFUR CLUSTER SCAFFOLD PROTEIN NFU-RELATED"/>
    <property type="match status" value="1"/>
</dbReference>
<dbReference type="InterPro" id="IPR014824">
    <property type="entry name" value="Nfu/NifU_N"/>
</dbReference>
<gene>
    <name evidence="3" type="ORF">I316_06728</name>
</gene>
<dbReference type="SUPFAM" id="SSF110836">
    <property type="entry name" value="Hypothetical protein SAV1430"/>
    <property type="match status" value="1"/>
</dbReference>
<reference evidence="4" key="2">
    <citation type="submission" date="2013-12" db="EMBL/GenBank/DDBJ databases">
        <title>Evolution of pathogenesis and genome organization in the Tremellales.</title>
        <authorList>
            <person name="Cuomo C."/>
            <person name="Litvintseva A."/>
            <person name="Heitman J."/>
            <person name="Chen Y."/>
            <person name="Sun S."/>
            <person name="Springer D."/>
            <person name="Dromer F."/>
            <person name="Young S."/>
            <person name="Zeng Q."/>
            <person name="Chapman S."/>
            <person name="Gujja S."/>
            <person name="Saif S."/>
            <person name="Birren B."/>
        </authorList>
    </citation>
    <scope>NUCLEOTIDE SEQUENCE [LARGE SCALE GENOMIC DNA]</scope>
    <source>
        <strain evidence="4">BCC8398</strain>
    </source>
</reference>
<dbReference type="GO" id="GO:0005506">
    <property type="term" value="F:iron ion binding"/>
    <property type="evidence" value="ECO:0007669"/>
    <property type="project" value="InterPro"/>
</dbReference>
<keyword evidence="4" id="KW-1185">Reference proteome</keyword>
<dbReference type="GO" id="GO:0016226">
    <property type="term" value="P:iron-sulfur cluster assembly"/>
    <property type="evidence" value="ECO:0007669"/>
    <property type="project" value="InterPro"/>
</dbReference>
<evidence type="ECO:0000259" key="2">
    <source>
        <dbReference type="SMART" id="SM00932"/>
    </source>
</evidence>
<sequence length="311" mass="34137">MSRPSTQLLRNIASSSRSTLHRSTTTSPIFTKSTTTLPIASTSTVISRSLNSSSARSAFVGVGSSRSGLRRKDVASIGLKQQRRTMFIQTETTPNEASLKFIPGVTVTQGGTHEFLDLRSALPSPLATRLLTIDGLTGVFFGPDFVTCSKDDSYSWSILKPEVFAVLMEHFSSGAPLFKEASHDSGAEDTRILDTDSEIVGMIKELLETRVRPAIQEDGGDIEYKGFEEDSGIVKLKLKGSCRGCSSSSVTLKNGIERMLMHYVPEVQSVEQVLDEEELIALDEFAKLEARLEKEKKAEEKKREGNPNRPE</sequence>
<dbReference type="AlphaFoldDB" id="A0A1B9GKE8"/>
<protein>
    <submittedName>
        <fullName evidence="3">NifU-like protein c</fullName>
    </submittedName>
</protein>
<evidence type="ECO:0000313" key="4">
    <source>
        <dbReference type="Proteomes" id="UP000092666"/>
    </source>
</evidence>
<dbReference type="FunFam" id="3.30.1370.70:FF:000001">
    <property type="entry name" value="NifU-like protein 4, mitochondrial"/>
    <property type="match status" value="1"/>
</dbReference>
<dbReference type="SUPFAM" id="SSF117916">
    <property type="entry name" value="Fe-S cluster assembly (FSCA) domain-like"/>
    <property type="match status" value="1"/>
</dbReference>
<dbReference type="SMART" id="SM00932">
    <property type="entry name" value="Nfu_N"/>
    <property type="match status" value="1"/>
</dbReference>
<evidence type="ECO:0000256" key="1">
    <source>
        <dbReference type="ARBA" id="ARBA00006420"/>
    </source>
</evidence>
<dbReference type="OrthoDB" id="565552at2759"/>
<dbReference type="InterPro" id="IPR036498">
    <property type="entry name" value="Nfu/NifU_N_sf"/>
</dbReference>
<dbReference type="InterPro" id="IPR034904">
    <property type="entry name" value="FSCA_dom_sf"/>
</dbReference>
<dbReference type="FunFam" id="3.30.300.130:FF:000001">
    <property type="entry name" value="NFU1 iron-sulfur cluster scaffold"/>
    <property type="match status" value="1"/>
</dbReference>
<dbReference type="GO" id="GO:0051536">
    <property type="term" value="F:iron-sulfur cluster binding"/>
    <property type="evidence" value="ECO:0007669"/>
    <property type="project" value="InterPro"/>
</dbReference>
<dbReference type="Pfam" id="PF08712">
    <property type="entry name" value="Nfu_N"/>
    <property type="match status" value="1"/>
</dbReference>
<dbReference type="Gene3D" id="3.30.300.130">
    <property type="entry name" value="Fe-S cluster assembly (FSCA)"/>
    <property type="match status" value="1"/>
</dbReference>
<feature type="domain" description="Scaffold protein Nfu/NifU N-terminal" evidence="2">
    <location>
        <begin position="88"/>
        <end position="174"/>
    </location>
</feature>